<accession>A0A140NP16</accession>
<proteinExistence type="predicted"/>
<reference evidence="1 2" key="1">
    <citation type="journal article" date="2012" name="J. Bacteriol.">
        <title>Complete Genome Sequence of Providencia stuartii Clinical Isolate MRSN 2154.</title>
        <authorList>
            <person name="Clifford R.J."/>
            <person name="Hang J."/>
            <person name="Riley M.C."/>
            <person name="Onmus-Leone F."/>
            <person name="Kuschner R.A."/>
            <person name="Lesho E.P."/>
            <person name="Waterman P.E."/>
        </authorList>
    </citation>
    <scope>NUCLEOTIDE SEQUENCE [LARGE SCALE GENOMIC DNA]</scope>
    <source>
        <strain evidence="1 2">MRSN 2154</strain>
    </source>
</reference>
<reference evidence="2" key="2">
    <citation type="submission" date="2012-04" db="EMBL/GenBank/DDBJ databases">
        <title>Complete genome sequence of Providencia stuartii clinical isolate MRSN 2154.</title>
        <authorList>
            <person name="Clifford R.J."/>
            <person name="Hang J."/>
            <person name="Riley M.C."/>
            <person name="Onmus-Leone F."/>
            <person name="Kuschner R.A."/>
            <person name="Lesho E.P."/>
            <person name="Waterman P.E."/>
        </authorList>
    </citation>
    <scope>NUCLEOTIDE SEQUENCE [LARGE SCALE GENOMIC DNA]</scope>
    <source>
        <strain evidence="2">MRSN 2154</strain>
    </source>
</reference>
<sequence>MPVTNPDVLKLRLLGEMYDDSYFPDHLVKQGEAILLRLCETLENNPPNGLAELYVLTQQSTEEFNDLQDAFEEAGSEIETVARDAIGESFYLIARAYGFLDADPEELIATREW</sequence>
<evidence type="ECO:0000313" key="1">
    <source>
        <dbReference type="EMBL" id="AFH94388.1"/>
    </source>
</evidence>
<dbReference type="GeneID" id="93520855"/>
<dbReference type="AlphaFoldDB" id="A0A140NP16"/>
<name>A0A140NP16_PROSM</name>
<dbReference type="PATRIC" id="fig|1157951.4.peg.2564"/>
<dbReference type="HOGENOM" id="CLU_141672_1_0_6"/>
<organism evidence="1 2">
    <name type="scientific">Providencia stuartii (strain MRSN 2154)</name>
    <dbReference type="NCBI Taxonomy" id="1157951"/>
    <lineage>
        <taxon>Bacteria</taxon>
        <taxon>Pseudomonadati</taxon>
        <taxon>Pseudomonadota</taxon>
        <taxon>Gammaproteobacteria</taxon>
        <taxon>Enterobacterales</taxon>
        <taxon>Morganellaceae</taxon>
        <taxon>Providencia</taxon>
    </lineage>
</organism>
<protein>
    <submittedName>
        <fullName evidence="1">Uncharacterized protein</fullName>
    </submittedName>
</protein>
<evidence type="ECO:0000313" key="2">
    <source>
        <dbReference type="Proteomes" id="UP000005012"/>
    </source>
</evidence>
<dbReference type="Proteomes" id="UP000005012">
    <property type="component" value="Chromosome"/>
</dbReference>
<dbReference type="Pfam" id="PF18977">
    <property type="entry name" value="DUF5713"/>
    <property type="match status" value="1"/>
</dbReference>
<dbReference type="OrthoDB" id="8795357at2"/>
<dbReference type="EMBL" id="CP003488">
    <property type="protein sequence ID" value="AFH94388.1"/>
    <property type="molecule type" value="Genomic_DNA"/>
</dbReference>
<gene>
    <name evidence="1" type="ordered locus">S70_12725</name>
</gene>
<dbReference type="InterPro" id="IPR043767">
    <property type="entry name" value="DUF5713"/>
</dbReference>
<dbReference type="RefSeq" id="WP_014657397.1">
    <property type="nucleotide sequence ID" value="NC_017731.1"/>
</dbReference>
<dbReference type="KEGG" id="psi:S70_12725"/>